<dbReference type="OrthoDB" id="1707441at2"/>
<accession>A0A371IV29</accession>
<dbReference type="Pfam" id="PF19848">
    <property type="entry name" value="DUF6323"/>
    <property type="match status" value="1"/>
</dbReference>
<dbReference type="AlphaFoldDB" id="A0A371IV29"/>
<sequence>MLNIISNCINNSLIETHMKEILKINHSSRKYGLTLSEENVKEIIDYRNNVLKNQGKVEMDIKPIKQLIKNIYTSPFTNKEYYLDTINHIQEVFYYLKYESQSKISDIEIIEKINDFYNSSSGDIRTIKNMSQKFMCDIN</sequence>
<dbReference type="Proteomes" id="UP000243494">
    <property type="component" value="Unassembled WGS sequence"/>
</dbReference>
<comment type="caution">
    <text evidence="1">The sequence shown here is derived from an EMBL/GenBank/DDBJ whole genome shotgun (WGS) entry which is preliminary data.</text>
</comment>
<dbReference type="RefSeq" id="WP_095406073.1">
    <property type="nucleotide sequence ID" value="NZ_NOJZ02000004.1"/>
</dbReference>
<organism evidence="1 2">
    <name type="scientific">Romboutsia maritimum</name>
    <dbReference type="NCBI Taxonomy" id="2020948"/>
    <lineage>
        <taxon>Bacteria</taxon>
        <taxon>Bacillati</taxon>
        <taxon>Bacillota</taxon>
        <taxon>Clostridia</taxon>
        <taxon>Peptostreptococcales</taxon>
        <taxon>Peptostreptococcaceae</taxon>
        <taxon>Romboutsia</taxon>
    </lineage>
</organism>
<evidence type="ECO:0000313" key="2">
    <source>
        <dbReference type="Proteomes" id="UP000243494"/>
    </source>
</evidence>
<protein>
    <submittedName>
        <fullName evidence="1">Uncharacterized protein</fullName>
    </submittedName>
</protein>
<keyword evidence="2" id="KW-1185">Reference proteome</keyword>
<name>A0A371IV29_9FIRM</name>
<gene>
    <name evidence="1" type="ORF">CHF27_004375</name>
</gene>
<proteinExistence type="predicted"/>
<dbReference type="InterPro" id="IPR046286">
    <property type="entry name" value="DUF6323"/>
</dbReference>
<evidence type="ECO:0000313" key="1">
    <source>
        <dbReference type="EMBL" id="RDY24325.1"/>
    </source>
</evidence>
<dbReference type="EMBL" id="NOJZ02000004">
    <property type="protein sequence ID" value="RDY24325.1"/>
    <property type="molecule type" value="Genomic_DNA"/>
</dbReference>
<reference evidence="1 2" key="1">
    <citation type="journal article" date="2017" name="Genome Announc.">
        <title>Draft Genome Sequence of Romboutsia maritimum sp. nov. Strain CCRI-22766(T), Isolated from Coastal Estuarine Mud.</title>
        <authorList>
            <person name="Maheux A.F."/>
            <person name="Boudreau D.K."/>
            <person name="Berube E."/>
            <person name="Boissinot M."/>
            <person name="Raymond F."/>
            <person name="Brodeur S."/>
            <person name="Corbeil J."/>
            <person name="Brightwell G."/>
            <person name="Broda D."/>
            <person name="Omar R.F."/>
            <person name="Bergeron M.G."/>
        </authorList>
    </citation>
    <scope>NUCLEOTIDE SEQUENCE [LARGE SCALE GENOMIC DNA]</scope>
    <source>
        <strain evidence="1 2">CCRI-22766</strain>
    </source>
</reference>